<proteinExistence type="predicted"/>
<evidence type="ECO:0000256" key="1">
    <source>
        <dbReference type="ARBA" id="ARBA00022729"/>
    </source>
</evidence>
<dbReference type="PANTHER" id="PTHR21666:SF289">
    <property type="entry name" value="L-ALA--D-GLU ENDOPEPTIDASE"/>
    <property type="match status" value="1"/>
</dbReference>
<reference evidence="4 5" key="1">
    <citation type="submission" date="2020-04" db="EMBL/GenBank/DDBJ databases">
        <title>Arthrobacter sp. nov.</title>
        <authorList>
            <person name="Liu S."/>
        </authorList>
    </citation>
    <scope>NUCLEOTIDE SEQUENCE [LARGE SCALE GENOMIC DNA]</scope>
    <source>
        <strain evidence="4 5">E918</strain>
    </source>
</reference>
<dbReference type="InterPro" id="IPR050570">
    <property type="entry name" value="Cell_wall_metabolism_enzyme"/>
</dbReference>
<dbReference type="AlphaFoldDB" id="A0A7X6HB81"/>
<comment type="caution">
    <text evidence="4">The sequence shown here is derived from an EMBL/GenBank/DDBJ whole genome shotgun (WGS) entry which is preliminary data.</text>
</comment>
<dbReference type="RefSeq" id="WP_168484315.1">
    <property type="nucleotide sequence ID" value="NZ_JAAZSQ010000001.1"/>
</dbReference>
<accession>A0A7X6HB81</accession>
<dbReference type="Proteomes" id="UP000544090">
    <property type="component" value="Unassembled WGS sequence"/>
</dbReference>
<feature type="region of interest" description="Disordered" evidence="2">
    <location>
        <begin position="1"/>
        <end position="44"/>
    </location>
</feature>
<keyword evidence="1" id="KW-0732">Signal</keyword>
<evidence type="ECO:0000313" key="5">
    <source>
        <dbReference type="Proteomes" id="UP000544090"/>
    </source>
</evidence>
<dbReference type="PANTHER" id="PTHR21666">
    <property type="entry name" value="PEPTIDASE-RELATED"/>
    <property type="match status" value="1"/>
</dbReference>
<name>A0A7X6HB81_9MICC</name>
<dbReference type="SUPFAM" id="SSF51261">
    <property type="entry name" value="Duplicated hybrid motif"/>
    <property type="match status" value="1"/>
</dbReference>
<dbReference type="GO" id="GO:0004222">
    <property type="term" value="F:metalloendopeptidase activity"/>
    <property type="evidence" value="ECO:0007669"/>
    <property type="project" value="TreeGrafter"/>
</dbReference>
<dbReference type="InterPro" id="IPR011055">
    <property type="entry name" value="Dup_hybrid_motif"/>
</dbReference>
<evidence type="ECO:0000256" key="2">
    <source>
        <dbReference type="SAM" id="MobiDB-lite"/>
    </source>
</evidence>
<dbReference type="EMBL" id="JAAZSQ010000001">
    <property type="protein sequence ID" value="NKX52953.1"/>
    <property type="molecule type" value="Genomic_DNA"/>
</dbReference>
<organism evidence="4 5">
    <name type="scientific">Arthrobacter mobilis</name>
    <dbReference type="NCBI Taxonomy" id="2724944"/>
    <lineage>
        <taxon>Bacteria</taxon>
        <taxon>Bacillati</taxon>
        <taxon>Actinomycetota</taxon>
        <taxon>Actinomycetes</taxon>
        <taxon>Micrococcales</taxon>
        <taxon>Micrococcaceae</taxon>
        <taxon>Arthrobacter</taxon>
    </lineage>
</organism>
<sequence>MNTASSGRGRRRAEGRPSSLLLPAQSAKQDGLPSLGRRRAAGQASPLTRLGRVAGLAAAAASMVAAAALPAATAQNQALPAAADRAAVTTPVDVGVPTGEKLMFKRSTVTSQAAPAAKKAAAAKKTSAAGARLAAPVKNMKTSSGFGYRVNPVTGAAGEFHNGLDFAHPCGTPVRAARPGKVTEASSTPYGYGNRIVVDHGNGVKTTYNHLQTISVRQGQQVSAGQKIAGLGTTGNSTGCHLHFEVMVKGKAVDPKGWL</sequence>
<dbReference type="Pfam" id="PF01551">
    <property type="entry name" value="Peptidase_M23"/>
    <property type="match status" value="1"/>
</dbReference>
<keyword evidence="5" id="KW-1185">Reference proteome</keyword>
<evidence type="ECO:0000313" key="4">
    <source>
        <dbReference type="EMBL" id="NKX52953.1"/>
    </source>
</evidence>
<gene>
    <name evidence="4" type="ORF">HGG74_00075</name>
</gene>
<dbReference type="Gene3D" id="2.70.70.10">
    <property type="entry name" value="Glucose Permease (Domain IIA)"/>
    <property type="match status" value="1"/>
</dbReference>
<evidence type="ECO:0000259" key="3">
    <source>
        <dbReference type="Pfam" id="PF01551"/>
    </source>
</evidence>
<protein>
    <submittedName>
        <fullName evidence="4">M23 family metallopeptidase</fullName>
    </submittedName>
</protein>
<dbReference type="CDD" id="cd12797">
    <property type="entry name" value="M23_peptidase"/>
    <property type="match status" value="1"/>
</dbReference>
<feature type="domain" description="M23ase beta-sheet core" evidence="3">
    <location>
        <begin position="160"/>
        <end position="255"/>
    </location>
</feature>
<dbReference type="InterPro" id="IPR016047">
    <property type="entry name" value="M23ase_b-sheet_dom"/>
</dbReference>